<dbReference type="SUPFAM" id="SSF56300">
    <property type="entry name" value="Metallo-dependent phosphatases"/>
    <property type="match status" value="1"/>
</dbReference>
<dbReference type="EMBL" id="PDTI01000016">
    <property type="protein sequence ID" value="PIE63097.1"/>
    <property type="molecule type" value="Genomic_DNA"/>
</dbReference>
<evidence type="ECO:0000313" key="5">
    <source>
        <dbReference type="Proteomes" id="UP000231203"/>
    </source>
</evidence>
<dbReference type="EC" id="3.1.4.-" evidence="2"/>
<feature type="domain" description="Calcineurin-like phosphoesterase" evidence="3">
    <location>
        <begin position="4"/>
        <end position="152"/>
    </location>
</feature>
<comment type="cofactor">
    <cofactor evidence="2">
        <name>a divalent metal cation</name>
        <dbReference type="ChEBI" id="CHEBI:60240"/>
    </cofactor>
</comment>
<organism evidence="4 5">
    <name type="scientific">Desulfobacter postgatei</name>
    <dbReference type="NCBI Taxonomy" id="2293"/>
    <lineage>
        <taxon>Bacteria</taxon>
        <taxon>Pseudomonadati</taxon>
        <taxon>Thermodesulfobacteriota</taxon>
        <taxon>Desulfobacteria</taxon>
        <taxon>Desulfobacterales</taxon>
        <taxon>Desulfobacteraceae</taxon>
        <taxon>Desulfobacter</taxon>
    </lineage>
</organism>
<dbReference type="NCBIfam" id="TIGR00040">
    <property type="entry name" value="yfcE"/>
    <property type="match status" value="1"/>
</dbReference>
<protein>
    <recommendedName>
        <fullName evidence="2">Phosphoesterase</fullName>
        <ecNumber evidence="2">3.1.4.-</ecNumber>
    </recommendedName>
</protein>
<proteinExistence type="inferred from homology"/>
<dbReference type="GO" id="GO:0046872">
    <property type="term" value="F:metal ion binding"/>
    <property type="evidence" value="ECO:0007669"/>
    <property type="project" value="UniProtKB-KW"/>
</dbReference>
<keyword evidence="2" id="KW-0479">Metal-binding</keyword>
<gene>
    <name evidence="4" type="ORF">CSA25_01885</name>
</gene>
<reference evidence="4 5" key="1">
    <citation type="submission" date="2017-10" db="EMBL/GenBank/DDBJ databases">
        <title>Novel microbial diversity and functional potential in the marine mammal oral microbiome.</title>
        <authorList>
            <person name="Dudek N.K."/>
            <person name="Sun C.L."/>
            <person name="Burstein D."/>
            <person name="Kantor R.S."/>
            <person name="Aliaga Goltsman D.S."/>
            <person name="Bik E.M."/>
            <person name="Thomas B.C."/>
            <person name="Banfield J.F."/>
            <person name="Relman D.A."/>
        </authorList>
    </citation>
    <scope>NUCLEOTIDE SEQUENCE [LARGE SCALE GENOMIC DNA]</scope>
    <source>
        <strain evidence="4">DOLJORAL78_47_202</strain>
    </source>
</reference>
<dbReference type="InterPro" id="IPR024654">
    <property type="entry name" value="Calcineurin-like_PHP_lpxH"/>
</dbReference>
<sequence>MERLFVFADLHGSLSAWLTINALAGSGDAVAIAGDLFDTKYGSYHEPDFAPEQIRSTIADLDFKLFYIYGNCDTEEFCKGFSHELSFTAFDKTIFMHHGHKNTLRIPQGTDIIIQGHTHRPHLEKNKDCIHLNPGSIAVPRNDTPTFAVIDSNSVSLMALSGKKLASQNF</sequence>
<dbReference type="Gene3D" id="3.60.21.10">
    <property type="match status" value="1"/>
</dbReference>
<evidence type="ECO:0000313" key="4">
    <source>
        <dbReference type="EMBL" id="PIE63097.1"/>
    </source>
</evidence>
<dbReference type="InterPro" id="IPR029052">
    <property type="entry name" value="Metallo-depent_PP-like"/>
</dbReference>
<dbReference type="Proteomes" id="UP000231203">
    <property type="component" value="Unassembled WGS sequence"/>
</dbReference>
<comment type="similarity">
    <text evidence="1 2">Belongs to the metallophosphoesterase superfamily. YfcE family.</text>
</comment>
<dbReference type="GO" id="GO:0016787">
    <property type="term" value="F:hydrolase activity"/>
    <property type="evidence" value="ECO:0007669"/>
    <property type="project" value="UniProtKB-UniRule"/>
</dbReference>
<comment type="caution">
    <text evidence="4">The sequence shown here is derived from an EMBL/GenBank/DDBJ whole genome shotgun (WGS) entry which is preliminary data.</text>
</comment>
<dbReference type="AlphaFoldDB" id="A0A2G6MSM3"/>
<name>A0A2G6MSM3_9BACT</name>
<evidence type="ECO:0000256" key="1">
    <source>
        <dbReference type="ARBA" id="ARBA00008950"/>
    </source>
</evidence>
<dbReference type="Pfam" id="PF12850">
    <property type="entry name" value="Metallophos_2"/>
    <property type="match status" value="1"/>
</dbReference>
<dbReference type="InterPro" id="IPR000979">
    <property type="entry name" value="Phosphodiesterase_MJ0936/Vps29"/>
</dbReference>
<evidence type="ECO:0000259" key="3">
    <source>
        <dbReference type="Pfam" id="PF12850"/>
    </source>
</evidence>
<accession>A0A2G6MSM3</accession>
<evidence type="ECO:0000256" key="2">
    <source>
        <dbReference type="RuleBase" id="RU362039"/>
    </source>
</evidence>